<evidence type="ECO:0000313" key="1">
    <source>
        <dbReference type="EMBL" id="CAD8186304.1"/>
    </source>
</evidence>
<keyword evidence="2" id="KW-1185">Reference proteome</keyword>
<dbReference type="Proteomes" id="UP000683925">
    <property type="component" value="Unassembled WGS sequence"/>
</dbReference>
<protein>
    <submittedName>
        <fullName evidence="1">Uncharacterized protein</fullName>
    </submittedName>
</protein>
<comment type="caution">
    <text evidence="1">The sequence shown here is derived from an EMBL/GenBank/DDBJ whole genome shotgun (WGS) entry which is preliminary data.</text>
</comment>
<dbReference type="EMBL" id="CAJJDP010000086">
    <property type="protein sequence ID" value="CAD8186304.1"/>
    <property type="molecule type" value="Genomic_DNA"/>
</dbReference>
<sequence length="55" mass="6465">MTQCAYQPSECSKLNYQGITIHPQLTQKNTILEQNLLQQSVRYPKKQCDSKKVFY</sequence>
<dbReference type="AlphaFoldDB" id="A0A8S1W8I5"/>
<accession>A0A8S1W8I5</accession>
<organism evidence="1 2">
    <name type="scientific">Paramecium octaurelia</name>
    <dbReference type="NCBI Taxonomy" id="43137"/>
    <lineage>
        <taxon>Eukaryota</taxon>
        <taxon>Sar</taxon>
        <taxon>Alveolata</taxon>
        <taxon>Ciliophora</taxon>
        <taxon>Intramacronucleata</taxon>
        <taxon>Oligohymenophorea</taxon>
        <taxon>Peniculida</taxon>
        <taxon>Parameciidae</taxon>
        <taxon>Paramecium</taxon>
    </lineage>
</organism>
<gene>
    <name evidence="1" type="ORF">POCTA_138.1.T0870221</name>
</gene>
<evidence type="ECO:0000313" key="2">
    <source>
        <dbReference type="Proteomes" id="UP000683925"/>
    </source>
</evidence>
<reference evidence="1" key="1">
    <citation type="submission" date="2021-01" db="EMBL/GenBank/DDBJ databases">
        <authorList>
            <consortium name="Genoscope - CEA"/>
            <person name="William W."/>
        </authorList>
    </citation>
    <scope>NUCLEOTIDE SEQUENCE</scope>
</reference>
<name>A0A8S1W8I5_PAROT</name>
<proteinExistence type="predicted"/>